<feature type="transmembrane region" description="Helical" evidence="7">
    <location>
        <begin position="204"/>
        <end position="226"/>
    </location>
</feature>
<name>A0A1X7RI07_ZYMT9</name>
<keyword evidence="2 7" id="KW-0812">Transmembrane</keyword>
<dbReference type="PANTHER" id="PTHR33048">
    <property type="entry name" value="PTH11-LIKE INTEGRAL MEMBRANE PROTEIN (AFU_ORTHOLOGUE AFUA_5G11245)"/>
    <property type="match status" value="1"/>
</dbReference>
<gene>
    <name evidence="9" type="ORF">ZT3D7_G2192</name>
</gene>
<comment type="subcellular location">
    <subcellularLocation>
        <location evidence="1">Membrane</location>
        <topology evidence="1">Multi-pass membrane protein</topology>
    </subcellularLocation>
</comment>
<evidence type="ECO:0000256" key="6">
    <source>
        <dbReference type="SAM" id="MobiDB-lite"/>
    </source>
</evidence>
<proteinExistence type="inferred from homology"/>
<protein>
    <recommendedName>
        <fullName evidence="8">Rhodopsin domain-containing protein</fullName>
    </recommendedName>
</protein>
<evidence type="ECO:0000256" key="5">
    <source>
        <dbReference type="ARBA" id="ARBA00038359"/>
    </source>
</evidence>
<sequence length="391" mass="43084">MVGPSENAGPLLMGLSWTEATIATIVVGLRAYCALRVVRKAEWDLIWALPAWLCNFTSQTILTISVAAYGYGKHLADISESNHIDASRLVWLGQISSAIGAVLARTAIVALMLRVQGEILPRTKWLLHAVCFVNIALGAIQTAMIVKICPVDTPLVGGCDYGLIPSAVIIGYTQAGWAIGSDLFLATYAVVVFRKMRISARRKLAMSFMMGGGYLAAIAATMRMIYLRRLQDSDDPVFNGYPLILWTYTEEWLILILGSLPRLYSFYLILRLKVRTRQGSSGSNLMRSPPNRADLEKQDKQEKTETSEYKVSWPDPVTVNDVGVLPPCVSTVKSVQSCPQQIVVGPAVNRTPFAGVGILPSVYDSDDNEQVMSEEYTENERQQTARSFEPI</sequence>
<feature type="transmembrane region" description="Helical" evidence="7">
    <location>
        <begin position="45"/>
        <end position="71"/>
    </location>
</feature>
<evidence type="ECO:0000256" key="1">
    <source>
        <dbReference type="ARBA" id="ARBA00004141"/>
    </source>
</evidence>
<reference evidence="9 10" key="1">
    <citation type="submission" date="2016-06" db="EMBL/GenBank/DDBJ databases">
        <authorList>
            <person name="Kjaerup R.B."/>
            <person name="Dalgaard T.S."/>
            <person name="Juul-Madsen H.R."/>
        </authorList>
    </citation>
    <scope>NUCLEOTIDE SEQUENCE [LARGE SCALE GENOMIC DNA]</scope>
</reference>
<accession>A0A1X7RI07</accession>
<dbReference type="Pfam" id="PF20684">
    <property type="entry name" value="Fung_rhodopsin"/>
    <property type="match status" value="1"/>
</dbReference>
<evidence type="ECO:0000313" key="10">
    <source>
        <dbReference type="Proteomes" id="UP000215127"/>
    </source>
</evidence>
<dbReference type="InterPro" id="IPR052337">
    <property type="entry name" value="SAT4-like"/>
</dbReference>
<evidence type="ECO:0000256" key="4">
    <source>
        <dbReference type="ARBA" id="ARBA00023136"/>
    </source>
</evidence>
<dbReference type="Proteomes" id="UP000215127">
    <property type="component" value="Chromosome 1"/>
</dbReference>
<dbReference type="AlphaFoldDB" id="A0A1X7RI07"/>
<evidence type="ECO:0000256" key="2">
    <source>
        <dbReference type="ARBA" id="ARBA00022692"/>
    </source>
</evidence>
<keyword evidence="4 7" id="KW-0472">Membrane</keyword>
<feature type="domain" description="Rhodopsin" evidence="8">
    <location>
        <begin position="29"/>
        <end position="265"/>
    </location>
</feature>
<organism evidence="9 10">
    <name type="scientific">Zymoseptoria tritici (strain ST99CH_3D7)</name>
    <dbReference type="NCBI Taxonomy" id="1276538"/>
    <lineage>
        <taxon>Eukaryota</taxon>
        <taxon>Fungi</taxon>
        <taxon>Dikarya</taxon>
        <taxon>Ascomycota</taxon>
        <taxon>Pezizomycotina</taxon>
        <taxon>Dothideomycetes</taxon>
        <taxon>Dothideomycetidae</taxon>
        <taxon>Mycosphaerellales</taxon>
        <taxon>Mycosphaerellaceae</taxon>
        <taxon>Zymoseptoria</taxon>
    </lineage>
</organism>
<feature type="transmembrane region" description="Helical" evidence="7">
    <location>
        <begin position="91"/>
        <end position="113"/>
    </location>
</feature>
<dbReference type="GO" id="GO:0016020">
    <property type="term" value="C:membrane"/>
    <property type="evidence" value="ECO:0007669"/>
    <property type="project" value="UniProtKB-SubCell"/>
</dbReference>
<dbReference type="PANTHER" id="PTHR33048:SF165">
    <property type="entry name" value="INTEGRAL MEMBRANE PROTEIN"/>
    <property type="match status" value="1"/>
</dbReference>
<dbReference type="InterPro" id="IPR049326">
    <property type="entry name" value="Rhodopsin_dom_fungi"/>
</dbReference>
<evidence type="ECO:0000256" key="7">
    <source>
        <dbReference type="SAM" id="Phobius"/>
    </source>
</evidence>
<evidence type="ECO:0000256" key="3">
    <source>
        <dbReference type="ARBA" id="ARBA00022989"/>
    </source>
</evidence>
<keyword evidence="10" id="KW-1185">Reference proteome</keyword>
<feature type="region of interest" description="Disordered" evidence="6">
    <location>
        <begin position="279"/>
        <end position="309"/>
    </location>
</feature>
<feature type="transmembrane region" description="Helical" evidence="7">
    <location>
        <begin position="252"/>
        <end position="270"/>
    </location>
</feature>
<dbReference type="STRING" id="1276538.A0A1X7RI07"/>
<feature type="region of interest" description="Disordered" evidence="6">
    <location>
        <begin position="368"/>
        <end position="391"/>
    </location>
</feature>
<evidence type="ECO:0000313" key="9">
    <source>
        <dbReference type="EMBL" id="SMQ47045.1"/>
    </source>
</evidence>
<feature type="compositionally biased region" description="Basic and acidic residues" evidence="6">
    <location>
        <begin position="293"/>
        <end position="308"/>
    </location>
</feature>
<feature type="transmembrane region" description="Helical" evidence="7">
    <location>
        <begin position="166"/>
        <end position="192"/>
    </location>
</feature>
<dbReference type="EMBL" id="LT853692">
    <property type="protein sequence ID" value="SMQ47045.1"/>
    <property type="molecule type" value="Genomic_DNA"/>
</dbReference>
<evidence type="ECO:0000259" key="8">
    <source>
        <dbReference type="Pfam" id="PF20684"/>
    </source>
</evidence>
<comment type="similarity">
    <text evidence="5">Belongs to the SAT4 family.</text>
</comment>
<feature type="transmembrane region" description="Helical" evidence="7">
    <location>
        <begin position="125"/>
        <end position="146"/>
    </location>
</feature>
<feature type="transmembrane region" description="Helical" evidence="7">
    <location>
        <begin position="12"/>
        <end position="33"/>
    </location>
</feature>
<keyword evidence="3 7" id="KW-1133">Transmembrane helix</keyword>